<accession>A0A031LMQ8</accession>
<dbReference type="GO" id="GO:0006777">
    <property type="term" value="P:Mo-molybdopterin cofactor biosynthetic process"/>
    <property type="evidence" value="ECO:0007669"/>
    <property type="project" value="UniProtKB-UniRule"/>
</dbReference>
<sequence length="148" mass="16562">MSEARMIDISEKSYSLRTAIAEGFIKLKNTTIERIRKGDVEKGDVISVAKVAGILAAKRTPELLPMCHPIPIEYITVNLNIENEGIRVVTEVKAYYKTGVEMEALVSTSTALLTIWDMVKKYEKDENGQYPDTVISEVKVIKKTKLVS</sequence>
<comment type="function">
    <text evidence="3">Catalyzes the conversion of (8S)-3',8-cyclo-7,8-dihydroguanosine 5'-triphosphate to cyclic pyranopterin monophosphate (cPMP).</text>
</comment>
<feature type="binding site" evidence="3">
    <location>
        <begin position="66"/>
        <end position="68"/>
    </location>
    <ligand>
        <name>substrate</name>
    </ligand>
</feature>
<dbReference type="Gene3D" id="3.30.70.640">
    <property type="entry name" value="Molybdopterin cofactor biosynthesis C (MoaC) domain"/>
    <property type="match status" value="1"/>
</dbReference>
<dbReference type="STRING" id="1160895.CM19_08290"/>
<evidence type="ECO:0000313" key="6">
    <source>
        <dbReference type="Proteomes" id="UP000024332"/>
    </source>
</evidence>
<dbReference type="SUPFAM" id="SSF55040">
    <property type="entry name" value="Molybdenum cofactor biosynthesis protein C, MoaC"/>
    <property type="match status" value="1"/>
</dbReference>
<gene>
    <name evidence="3" type="primary">moaC</name>
    <name evidence="5" type="ORF">CM19_08290</name>
</gene>
<dbReference type="NCBIfam" id="TIGR00581">
    <property type="entry name" value="moaC"/>
    <property type="match status" value="1"/>
</dbReference>
<keyword evidence="6" id="KW-1185">Reference proteome</keyword>
<comment type="similarity">
    <text evidence="3">Belongs to the MoaC family.</text>
</comment>
<dbReference type="EMBL" id="JFZT01000045">
    <property type="protein sequence ID" value="EZQ04705.1"/>
    <property type="molecule type" value="Genomic_DNA"/>
</dbReference>
<dbReference type="PANTHER" id="PTHR22960">
    <property type="entry name" value="MOLYBDOPTERIN COFACTOR SYNTHESIS PROTEIN A"/>
    <property type="match status" value="1"/>
</dbReference>
<dbReference type="InterPro" id="IPR023045">
    <property type="entry name" value="MoaC"/>
</dbReference>
<dbReference type="InterPro" id="IPR050105">
    <property type="entry name" value="MoCo_biosynth_MoaA/MoaC"/>
</dbReference>
<dbReference type="Proteomes" id="UP000024332">
    <property type="component" value="Unassembled WGS sequence"/>
</dbReference>
<dbReference type="UniPathway" id="UPA00344"/>
<dbReference type="AlphaFoldDB" id="A0A031LMQ8"/>
<evidence type="ECO:0000313" key="5">
    <source>
        <dbReference type="EMBL" id="EZQ04705.1"/>
    </source>
</evidence>
<protein>
    <recommendedName>
        <fullName evidence="3">Probable cyclic pyranopterin monophosphate synthase</fullName>
        <ecNumber evidence="3">4.6.1.17</ecNumber>
    </recommendedName>
    <alternativeName>
        <fullName evidence="3">Molybdenum cofactor biosynthesis protein C</fullName>
    </alternativeName>
</protein>
<dbReference type="GO" id="GO:0061799">
    <property type="term" value="F:cyclic pyranopterin monophosphate synthase activity"/>
    <property type="evidence" value="ECO:0007669"/>
    <property type="project" value="UniProtKB-UniRule"/>
</dbReference>
<dbReference type="InterPro" id="IPR036522">
    <property type="entry name" value="MoaC_sf"/>
</dbReference>
<evidence type="ECO:0000256" key="2">
    <source>
        <dbReference type="ARBA" id="ARBA00023150"/>
    </source>
</evidence>
<reference evidence="5 6" key="1">
    <citation type="submission" date="2014-03" db="EMBL/GenBank/DDBJ databases">
        <title>Draft genome sequence of the novel thermoacidophilic archaea Acidianus copahuensis ALE1 strain, isolated from Copahue volcanic area in Neuquen Argentina.</title>
        <authorList>
            <person name="Urbieta M.S."/>
            <person name="Rascovan N."/>
            <person name="Castro C."/>
            <person name="Revale S."/>
            <person name="Giaveno M.A."/>
            <person name="Vazquez M.P."/>
            <person name="Donati E.R."/>
        </authorList>
    </citation>
    <scope>NUCLEOTIDE SEQUENCE [LARGE SCALE GENOMIC DNA]</scope>
    <source>
        <strain evidence="5 6">ALE1</strain>
    </source>
</reference>
<keyword evidence="2 3" id="KW-0501">Molybdenum cofactor biosynthesis</keyword>
<evidence type="ECO:0000256" key="1">
    <source>
        <dbReference type="ARBA" id="ARBA00005046"/>
    </source>
</evidence>
<evidence type="ECO:0000256" key="3">
    <source>
        <dbReference type="HAMAP-Rule" id="MF_01224"/>
    </source>
</evidence>
<feature type="domain" description="Molybdopterin cofactor biosynthesis C (MoaC)" evidence="4">
    <location>
        <begin position="6"/>
        <end position="145"/>
    </location>
</feature>
<feature type="active site" evidence="3">
    <location>
        <position position="117"/>
    </location>
</feature>
<dbReference type="InterPro" id="IPR002820">
    <property type="entry name" value="Mopterin_CF_biosynth-C_dom"/>
</dbReference>
<dbReference type="CDD" id="cd01419">
    <property type="entry name" value="MoaC_A"/>
    <property type="match status" value="1"/>
</dbReference>
<dbReference type="InterPro" id="IPR023047">
    <property type="entry name" value="Mo_CF_biosynth-C_arc"/>
</dbReference>
<dbReference type="HAMAP" id="MF_01224_A">
    <property type="entry name" value="MoaC_A"/>
    <property type="match status" value="1"/>
</dbReference>
<feature type="binding site" evidence="3">
    <location>
        <begin position="102"/>
        <end position="103"/>
    </location>
    <ligand>
        <name>substrate</name>
    </ligand>
</feature>
<comment type="pathway">
    <text evidence="1 3">Cofactor biosynthesis; molybdopterin biosynthesis.</text>
</comment>
<keyword evidence="3" id="KW-0456">Lyase</keyword>
<proteinExistence type="inferred from homology"/>
<comment type="subunit">
    <text evidence="3">Homohexamer; trimer of dimers.</text>
</comment>
<comment type="catalytic activity">
    <reaction evidence="3">
        <text>(8S)-3',8-cyclo-7,8-dihydroguanosine 5'-triphosphate = cyclic pyranopterin phosphate + diphosphate</text>
        <dbReference type="Rhea" id="RHEA:49580"/>
        <dbReference type="ChEBI" id="CHEBI:33019"/>
        <dbReference type="ChEBI" id="CHEBI:59648"/>
        <dbReference type="ChEBI" id="CHEBI:131766"/>
        <dbReference type="EC" id="4.6.1.17"/>
    </reaction>
</comment>
<name>A0A031LMQ8_9CREN</name>
<dbReference type="EC" id="4.6.1.17" evidence="3"/>
<dbReference type="Pfam" id="PF01967">
    <property type="entry name" value="MoaC"/>
    <property type="match status" value="1"/>
</dbReference>
<comment type="caution">
    <text evidence="5">The sequence shown here is derived from an EMBL/GenBank/DDBJ whole genome shotgun (WGS) entry which is preliminary data.</text>
</comment>
<evidence type="ECO:0000259" key="4">
    <source>
        <dbReference type="Pfam" id="PF01967"/>
    </source>
</evidence>
<organism evidence="5 6">
    <name type="scientific">Candidatus Acidianus copahuensis</name>
    <dbReference type="NCBI Taxonomy" id="1160895"/>
    <lineage>
        <taxon>Archaea</taxon>
        <taxon>Thermoproteota</taxon>
        <taxon>Thermoprotei</taxon>
        <taxon>Sulfolobales</taxon>
        <taxon>Sulfolobaceae</taxon>
        <taxon>Acidianus</taxon>
    </lineage>
</organism>
<dbReference type="NCBIfam" id="NF008999">
    <property type="entry name" value="PRK12343.1"/>
    <property type="match status" value="1"/>
</dbReference>